<reference evidence="1 2" key="1">
    <citation type="submission" date="2014-02" db="EMBL/GenBank/DDBJ databases">
        <title>The small core and large imbalanced accessory genome model reveals a collaborative survival strategy of Sorangium cellulosum strains in nature.</title>
        <authorList>
            <person name="Han K."/>
            <person name="Peng R."/>
            <person name="Blom J."/>
            <person name="Li Y.-Z."/>
        </authorList>
    </citation>
    <scope>NUCLEOTIDE SEQUENCE [LARGE SCALE GENOMIC DNA]</scope>
    <source>
        <strain evidence="1 2">So0008-312</strain>
    </source>
</reference>
<sequence>MPNRSSPKALTCAPATKKAARRARRRATLDVCGPGGRRPGGRLFHDLCDLADRFLQRRGDPRAAQLGTVLFYVAFHSARAAEDDDFRLSLRASLDMLVELEPIERWLPPPPALDLPASQPAPRPYPIYAGADLPAARGAG</sequence>
<comment type="caution">
    <text evidence="1">The sequence shown here is derived from an EMBL/GenBank/DDBJ whole genome shotgun (WGS) entry which is preliminary data.</text>
</comment>
<dbReference type="AlphaFoldDB" id="A0A150Q8J6"/>
<dbReference type="EMBL" id="JEMA01000920">
    <property type="protein sequence ID" value="KYF64299.1"/>
    <property type="molecule type" value="Genomic_DNA"/>
</dbReference>
<name>A0A150Q8J6_SORCE</name>
<evidence type="ECO:0000313" key="1">
    <source>
        <dbReference type="EMBL" id="KYF64299.1"/>
    </source>
</evidence>
<protein>
    <submittedName>
        <fullName evidence="1">Uncharacterized protein</fullName>
    </submittedName>
</protein>
<organism evidence="1 2">
    <name type="scientific">Sorangium cellulosum</name>
    <name type="common">Polyangium cellulosum</name>
    <dbReference type="NCBI Taxonomy" id="56"/>
    <lineage>
        <taxon>Bacteria</taxon>
        <taxon>Pseudomonadati</taxon>
        <taxon>Myxococcota</taxon>
        <taxon>Polyangia</taxon>
        <taxon>Polyangiales</taxon>
        <taxon>Polyangiaceae</taxon>
        <taxon>Sorangium</taxon>
    </lineage>
</organism>
<evidence type="ECO:0000313" key="2">
    <source>
        <dbReference type="Proteomes" id="UP000075260"/>
    </source>
</evidence>
<dbReference type="RefSeq" id="WP_061611772.1">
    <property type="nucleotide sequence ID" value="NZ_CP162579.1"/>
</dbReference>
<gene>
    <name evidence="1" type="ORF">BE15_07545</name>
</gene>
<dbReference type="Proteomes" id="UP000075260">
    <property type="component" value="Unassembled WGS sequence"/>
</dbReference>
<proteinExistence type="predicted"/>
<accession>A0A150Q8J6</accession>